<feature type="region of interest" description="Disordered" evidence="1">
    <location>
        <begin position="39"/>
        <end position="64"/>
    </location>
</feature>
<gene>
    <name evidence="2" type="ORF">DPMN_040412</name>
</gene>
<dbReference type="Proteomes" id="UP000828390">
    <property type="component" value="Unassembled WGS sequence"/>
</dbReference>
<keyword evidence="3" id="KW-1185">Reference proteome</keyword>
<comment type="caution">
    <text evidence="2">The sequence shown here is derived from an EMBL/GenBank/DDBJ whole genome shotgun (WGS) entry which is preliminary data.</text>
</comment>
<evidence type="ECO:0000256" key="1">
    <source>
        <dbReference type="SAM" id="MobiDB-lite"/>
    </source>
</evidence>
<proteinExistence type="predicted"/>
<dbReference type="AlphaFoldDB" id="A0A9D4HV95"/>
<protein>
    <submittedName>
        <fullName evidence="2">Uncharacterized protein</fullName>
    </submittedName>
</protein>
<accession>A0A9D4HV95</accession>
<evidence type="ECO:0000313" key="3">
    <source>
        <dbReference type="Proteomes" id="UP000828390"/>
    </source>
</evidence>
<dbReference type="EMBL" id="JAIWYP010000011">
    <property type="protein sequence ID" value="KAH3733973.1"/>
    <property type="molecule type" value="Genomic_DNA"/>
</dbReference>
<reference evidence="2" key="2">
    <citation type="submission" date="2020-11" db="EMBL/GenBank/DDBJ databases">
        <authorList>
            <person name="McCartney M.A."/>
            <person name="Auch B."/>
            <person name="Kono T."/>
            <person name="Mallez S."/>
            <person name="Becker A."/>
            <person name="Gohl D.M."/>
            <person name="Silverstein K.A.T."/>
            <person name="Koren S."/>
            <person name="Bechman K.B."/>
            <person name="Herman A."/>
            <person name="Abrahante J.E."/>
            <person name="Garbe J."/>
        </authorList>
    </citation>
    <scope>NUCLEOTIDE SEQUENCE</scope>
    <source>
        <strain evidence="2">Duluth1</strain>
        <tissue evidence="2">Whole animal</tissue>
    </source>
</reference>
<evidence type="ECO:0000313" key="2">
    <source>
        <dbReference type="EMBL" id="KAH3733973.1"/>
    </source>
</evidence>
<feature type="compositionally biased region" description="Polar residues" evidence="1">
    <location>
        <begin position="55"/>
        <end position="64"/>
    </location>
</feature>
<name>A0A9D4HV95_DREPO</name>
<organism evidence="2 3">
    <name type="scientific">Dreissena polymorpha</name>
    <name type="common">Zebra mussel</name>
    <name type="synonym">Mytilus polymorpha</name>
    <dbReference type="NCBI Taxonomy" id="45954"/>
    <lineage>
        <taxon>Eukaryota</taxon>
        <taxon>Metazoa</taxon>
        <taxon>Spiralia</taxon>
        <taxon>Lophotrochozoa</taxon>
        <taxon>Mollusca</taxon>
        <taxon>Bivalvia</taxon>
        <taxon>Autobranchia</taxon>
        <taxon>Heteroconchia</taxon>
        <taxon>Euheterodonta</taxon>
        <taxon>Imparidentia</taxon>
        <taxon>Neoheterodontei</taxon>
        <taxon>Myida</taxon>
        <taxon>Dreissenoidea</taxon>
        <taxon>Dreissenidae</taxon>
        <taxon>Dreissena</taxon>
    </lineage>
</organism>
<reference evidence="2" key="1">
    <citation type="journal article" date="2019" name="bioRxiv">
        <title>The Genome of the Zebra Mussel, Dreissena polymorpha: A Resource for Invasive Species Research.</title>
        <authorList>
            <person name="McCartney M.A."/>
            <person name="Auch B."/>
            <person name="Kono T."/>
            <person name="Mallez S."/>
            <person name="Zhang Y."/>
            <person name="Obille A."/>
            <person name="Becker A."/>
            <person name="Abrahante J.E."/>
            <person name="Garbe J."/>
            <person name="Badalamenti J.P."/>
            <person name="Herman A."/>
            <person name="Mangelson H."/>
            <person name="Liachko I."/>
            <person name="Sullivan S."/>
            <person name="Sone E.D."/>
            <person name="Koren S."/>
            <person name="Silverstein K.A.T."/>
            <person name="Beckman K.B."/>
            <person name="Gohl D.M."/>
        </authorList>
    </citation>
    <scope>NUCLEOTIDE SEQUENCE</scope>
    <source>
        <strain evidence="2">Duluth1</strain>
        <tissue evidence="2">Whole animal</tissue>
    </source>
</reference>
<sequence>MCKTRNEAQRKCQFTRTRGHQGHLCEEKRIVNPFYRVPGLVTKPRHPIPQERAEMTSNKQAEAR</sequence>